<evidence type="ECO:0000256" key="2">
    <source>
        <dbReference type="ARBA" id="ARBA00005988"/>
    </source>
</evidence>
<dbReference type="PROSITE" id="PS52035">
    <property type="entry name" value="PEPTIDASE_M14"/>
    <property type="match status" value="1"/>
</dbReference>
<feature type="chain" id="PRO_5015455268" evidence="9">
    <location>
        <begin position="42"/>
        <end position="710"/>
    </location>
</feature>
<dbReference type="SMART" id="SM00631">
    <property type="entry name" value="Zn_pept"/>
    <property type="match status" value="1"/>
</dbReference>
<dbReference type="PANTHER" id="PTHR11705">
    <property type="entry name" value="PROTEASE FAMILY M14 CARBOXYPEPTIDASE A,B"/>
    <property type="match status" value="1"/>
</dbReference>
<keyword evidence="4" id="KW-0378">Hydrolase</keyword>
<feature type="region of interest" description="Disordered" evidence="8">
    <location>
        <begin position="322"/>
        <end position="341"/>
    </location>
</feature>
<dbReference type="GO" id="GO:0006508">
    <property type="term" value="P:proteolysis"/>
    <property type="evidence" value="ECO:0007669"/>
    <property type="project" value="UniProtKB-KW"/>
</dbReference>
<keyword evidence="12" id="KW-1185">Reference proteome</keyword>
<evidence type="ECO:0000256" key="3">
    <source>
        <dbReference type="ARBA" id="ARBA00022670"/>
    </source>
</evidence>
<accession>A0A2S6IV54</accession>
<dbReference type="Gene3D" id="2.60.120.380">
    <property type="match status" value="1"/>
</dbReference>
<gene>
    <name evidence="11" type="ORF">CLV92_10284</name>
</gene>
<feature type="signal peptide" evidence="9">
    <location>
        <begin position="1"/>
        <end position="41"/>
    </location>
</feature>
<evidence type="ECO:0000313" key="11">
    <source>
        <dbReference type="EMBL" id="PPK97934.1"/>
    </source>
</evidence>
<evidence type="ECO:0000256" key="4">
    <source>
        <dbReference type="ARBA" id="ARBA00022801"/>
    </source>
</evidence>
<evidence type="ECO:0000256" key="7">
    <source>
        <dbReference type="PROSITE-ProRule" id="PRU01379"/>
    </source>
</evidence>
<sequence length="710" mass="75176">MSQDALARRRAQSRPSLPRRTSAVAAIALAAAAFTALPSAAEETVPAAQLVRVSTPTWAERDLLTGLGLDLTEHGGPGFVEVVLHGAGDADVLREAGLDFTVEIPDLALAWARSNQASAAYAASVESSPLPSGRDTYRSLEDYEADLDRLARAHPGLVKPITLPHKTLEGRTVRGVEITENAAATDGKPVFLLMGLHHVREWPGGEHAVEFAFDLAQNYGQDERITRLLRSARVVVVPVVNPDGYATSYADGALLDLRESDDGGTVTILGTPGNAYKRKNCRPADGVTTSPAGACAAAKSQGGFGIGVDLNRNYGGFWGGPGASSTPADPTYRGEAPFSEPETRNVRDLVSSRQVTTLISNHTFSNLVLRPPALRSAGDTPDEPAYADLGARMAANNGYTNQKSFQLYDTTGGTEDWSYYATGGLGFTFEIGEEFHPPYNRVVDHYLGAGDFAGKGNREAYLVALESAASPALHSVIAGKAPAGATLTLEKSFATLTSPVESPTGTGQPIALQDRLATTMTVPAGGRYEWHVNPSTRPVVMERRLKTTASEPTASQTFSGVAPTPVIGHVDHEFTVTAADQALLQVDLTWPTPDDMDLEVYRKAADGTLTRVASSGNFLGEKETAVLESPEPGTYVLRVINFASASPTYEVTAAVYGAGPDQVVGGLVENWTLSCAGPDGTVHERVPVVVDRGQQAKVDLKKCATALGRR</sequence>
<evidence type="ECO:0000256" key="1">
    <source>
        <dbReference type="ARBA" id="ARBA00001947"/>
    </source>
</evidence>
<protein>
    <submittedName>
        <fullName evidence="11">Zinc carboxypeptidase</fullName>
    </submittedName>
</protein>
<keyword evidence="3" id="KW-0645">Protease</keyword>
<dbReference type="GO" id="GO:0004181">
    <property type="term" value="F:metallocarboxypeptidase activity"/>
    <property type="evidence" value="ECO:0007669"/>
    <property type="project" value="InterPro"/>
</dbReference>
<evidence type="ECO:0000256" key="8">
    <source>
        <dbReference type="SAM" id="MobiDB-lite"/>
    </source>
</evidence>
<dbReference type="CDD" id="cd03859">
    <property type="entry name" value="M14_CPT"/>
    <property type="match status" value="1"/>
</dbReference>
<evidence type="ECO:0000256" key="5">
    <source>
        <dbReference type="ARBA" id="ARBA00022833"/>
    </source>
</evidence>
<feature type="active site" description="Proton donor/acceptor" evidence="7">
    <location>
        <position position="430"/>
    </location>
</feature>
<dbReference type="InterPro" id="IPR033810">
    <property type="entry name" value="Carboxypeptidase_T"/>
</dbReference>
<keyword evidence="9" id="KW-0732">Signal</keyword>
<evidence type="ECO:0000256" key="9">
    <source>
        <dbReference type="SAM" id="SignalP"/>
    </source>
</evidence>
<organism evidence="11 12">
    <name type="scientific">Kineococcus xinjiangensis</name>
    <dbReference type="NCBI Taxonomy" id="512762"/>
    <lineage>
        <taxon>Bacteria</taxon>
        <taxon>Bacillati</taxon>
        <taxon>Actinomycetota</taxon>
        <taxon>Actinomycetes</taxon>
        <taxon>Kineosporiales</taxon>
        <taxon>Kineosporiaceae</taxon>
        <taxon>Kineococcus</taxon>
    </lineage>
</organism>
<dbReference type="SUPFAM" id="SSF53187">
    <property type="entry name" value="Zn-dependent exopeptidases"/>
    <property type="match status" value="1"/>
</dbReference>
<dbReference type="EMBL" id="PTJD01000002">
    <property type="protein sequence ID" value="PPK97934.1"/>
    <property type="molecule type" value="Genomic_DNA"/>
</dbReference>
<comment type="similarity">
    <text evidence="2 7">Belongs to the peptidase M14 family.</text>
</comment>
<keyword evidence="5" id="KW-0862">Zinc</keyword>
<dbReference type="GO" id="GO:0005615">
    <property type="term" value="C:extracellular space"/>
    <property type="evidence" value="ECO:0007669"/>
    <property type="project" value="TreeGrafter"/>
</dbReference>
<dbReference type="Pfam" id="PF00246">
    <property type="entry name" value="Peptidase_M14"/>
    <property type="match status" value="1"/>
</dbReference>
<dbReference type="GO" id="GO:0008270">
    <property type="term" value="F:zinc ion binding"/>
    <property type="evidence" value="ECO:0007669"/>
    <property type="project" value="InterPro"/>
</dbReference>
<dbReference type="InterPro" id="IPR000834">
    <property type="entry name" value="Peptidase_M14"/>
</dbReference>
<dbReference type="PANTHER" id="PTHR11705:SF143">
    <property type="entry name" value="SLL0236 PROTEIN"/>
    <property type="match status" value="1"/>
</dbReference>
<dbReference type="Proteomes" id="UP000239485">
    <property type="component" value="Unassembled WGS sequence"/>
</dbReference>
<proteinExistence type="inferred from homology"/>
<comment type="caution">
    <text evidence="11">The sequence shown here is derived from an EMBL/GenBank/DDBJ whole genome shotgun (WGS) entry which is preliminary data.</text>
</comment>
<comment type="cofactor">
    <cofactor evidence="1">
        <name>Zn(2+)</name>
        <dbReference type="ChEBI" id="CHEBI:29105"/>
    </cofactor>
</comment>
<dbReference type="Gene3D" id="3.40.630.10">
    <property type="entry name" value="Zn peptidases"/>
    <property type="match status" value="1"/>
</dbReference>
<dbReference type="AlphaFoldDB" id="A0A2S6IV54"/>
<evidence type="ECO:0000259" key="10">
    <source>
        <dbReference type="PROSITE" id="PS52035"/>
    </source>
</evidence>
<feature type="domain" description="Peptidase M14" evidence="10">
    <location>
        <begin position="136"/>
        <end position="453"/>
    </location>
</feature>
<evidence type="ECO:0000256" key="6">
    <source>
        <dbReference type="ARBA" id="ARBA00023049"/>
    </source>
</evidence>
<keyword evidence="11" id="KW-0121">Carboxypeptidase</keyword>
<evidence type="ECO:0000313" key="12">
    <source>
        <dbReference type="Proteomes" id="UP000239485"/>
    </source>
</evidence>
<keyword evidence="6" id="KW-0482">Metalloprotease</keyword>
<reference evidence="11 12" key="1">
    <citation type="submission" date="2018-02" db="EMBL/GenBank/DDBJ databases">
        <title>Genomic Encyclopedia of Archaeal and Bacterial Type Strains, Phase II (KMG-II): from individual species to whole genera.</title>
        <authorList>
            <person name="Goeker M."/>
        </authorList>
    </citation>
    <scope>NUCLEOTIDE SEQUENCE [LARGE SCALE GENOMIC DNA]</scope>
    <source>
        <strain evidence="11 12">DSM 22857</strain>
    </source>
</reference>
<name>A0A2S6IV54_9ACTN</name>